<proteinExistence type="predicted"/>
<dbReference type="EMBL" id="CM017884">
    <property type="protein sequence ID" value="KAG1366238.1"/>
    <property type="molecule type" value="Genomic_DNA"/>
</dbReference>
<evidence type="ECO:0000313" key="1">
    <source>
        <dbReference type="EMBL" id="KAG1366238.1"/>
    </source>
</evidence>
<protein>
    <submittedName>
        <fullName evidence="1">Uncharacterized protein</fullName>
    </submittedName>
</protein>
<reference evidence="1" key="2">
    <citation type="submission" date="2019-07" db="EMBL/GenBank/DDBJ databases">
        <authorList>
            <person name="Yang Y."/>
            <person name="Bocs S."/>
            <person name="Baudouin L."/>
        </authorList>
    </citation>
    <scope>NUCLEOTIDE SEQUENCE</scope>
    <source>
        <tissue evidence="1">Spear leaf of Hainan Tall coconut</tissue>
    </source>
</reference>
<gene>
    <name evidence="1" type="ORF">COCNU_13G000280</name>
</gene>
<accession>A0A8K0ISP2</accession>
<sequence>MVRAAAWEKRKMMGRWMEEAKVIARGRHQGVGPFQEKIVDKELKEKLLHNIDILDRKEEIIDLSPEEFSSRRILR</sequence>
<name>A0A8K0ISP2_COCNU</name>
<reference evidence="1" key="1">
    <citation type="journal article" date="2017" name="Gigascience">
        <title>The genome draft of coconut (Cocos nucifera).</title>
        <authorList>
            <person name="Xiao Y."/>
            <person name="Xu P."/>
            <person name="Fan H."/>
            <person name="Baudouin L."/>
            <person name="Xia W."/>
            <person name="Bocs S."/>
            <person name="Xu J."/>
            <person name="Li Q."/>
            <person name="Guo A."/>
            <person name="Zhou L."/>
            <person name="Li J."/>
            <person name="Wu Y."/>
            <person name="Ma Z."/>
            <person name="Armero A."/>
            <person name="Issali A.E."/>
            <person name="Liu N."/>
            <person name="Peng M."/>
            <person name="Yang Y."/>
        </authorList>
    </citation>
    <scope>NUCLEOTIDE SEQUENCE</scope>
    <source>
        <tissue evidence="1">Spear leaf of Hainan Tall coconut</tissue>
    </source>
</reference>
<dbReference type="Proteomes" id="UP000797356">
    <property type="component" value="Chromosome 13"/>
</dbReference>
<comment type="caution">
    <text evidence="1">The sequence shown here is derived from an EMBL/GenBank/DDBJ whole genome shotgun (WGS) entry which is preliminary data.</text>
</comment>
<dbReference type="AlphaFoldDB" id="A0A8K0ISP2"/>
<evidence type="ECO:0000313" key="2">
    <source>
        <dbReference type="Proteomes" id="UP000797356"/>
    </source>
</evidence>
<keyword evidence="2" id="KW-1185">Reference proteome</keyword>
<organism evidence="1 2">
    <name type="scientific">Cocos nucifera</name>
    <name type="common">Coconut palm</name>
    <dbReference type="NCBI Taxonomy" id="13894"/>
    <lineage>
        <taxon>Eukaryota</taxon>
        <taxon>Viridiplantae</taxon>
        <taxon>Streptophyta</taxon>
        <taxon>Embryophyta</taxon>
        <taxon>Tracheophyta</taxon>
        <taxon>Spermatophyta</taxon>
        <taxon>Magnoliopsida</taxon>
        <taxon>Liliopsida</taxon>
        <taxon>Arecaceae</taxon>
        <taxon>Arecoideae</taxon>
        <taxon>Cocoseae</taxon>
        <taxon>Attaleinae</taxon>
        <taxon>Cocos</taxon>
    </lineage>
</organism>